<protein>
    <submittedName>
        <fullName evidence="2">Uncharacterized protein</fullName>
    </submittedName>
</protein>
<proteinExistence type="predicted"/>
<organism evidence="2 3">
    <name type="scientific">Elysia crispata</name>
    <name type="common">lettuce slug</name>
    <dbReference type="NCBI Taxonomy" id="231223"/>
    <lineage>
        <taxon>Eukaryota</taxon>
        <taxon>Metazoa</taxon>
        <taxon>Spiralia</taxon>
        <taxon>Lophotrochozoa</taxon>
        <taxon>Mollusca</taxon>
        <taxon>Gastropoda</taxon>
        <taxon>Heterobranchia</taxon>
        <taxon>Euthyneura</taxon>
        <taxon>Panpulmonata</taxon>
        <taxon>Sacoglossa</taxon>
        <taxon>Placobranchoidea</taxon>
        <taxon>Plakobranchidae</taxon>
        <taxon>Elysia</taxon>
    </lineage>
</organism>
<dbReference type="AlphaFoldDB" id="A0AAE1BCG0"/>
<comment type="caution">
    <text evidence="2">The sequence shown here is derived from an EMBL/GenBank/DDBJ whole genome shotgun (WGS) entry which is preliminary data.</text>
</comment>
<dbReference type="Proteomes" id="UP001283361">
    <property type="component" value="Unassembled WGS sequence"/>
</dbReference>
<sequence>MTRQPGRHASDKPQKSRPTAVSHGHRHGRQPEMTRHPARHASDNHRNLGPPTVRLEQDVASNSSMIT</sequence>
<reference evidence="2" key="1">
    <citation type="journal article" date="2023" name="G3 (Bethesda)">
        <title>A reference genome for the long-term kleptoplast-retaining sea slug Elysia crispata morphotype clarki.</title>
        <authorList>
            <person name="Eastman K.E."/>
            <person name="Pendleton A.L."/>
            <person name="Shaikh M.A."/>
            <person name="Suttiyut T."/>
            <person name="Ogas R."/>
            <person name="Tomko P."/>
            <person name="Gavelis G."/>
            <person name="Widhalm J.R."/>
            <person name="Wisecaver J.H."/>
        </authorList>
    </citation>
    <scope>NUCLEOTIDE SEQUENCE</scope>
    <source>
        <strain evidence="2">ECLA1</strain>
    </source>
</reference>
<dbReference type="EMBL" id="JAWDGP010000113">
    <property type="protein sequence ID" value="KAK3803587.1"/>
    <property type="molecule type" value="Genomic_DNA"/>
</dbReference>
<name>A0AAE1BCG0_9GAST</name>
<feature type="region of interest" description="Disordered" evidence="1">
    <location>
        <begin position="1"/>
        <end position="67"/>
    </location>
</feature>
<evidence type="ECO:0000313" key="2">
    <source>
        <dbReference type="EMBL" id="KAK3803587.1"/>
    </source>
</evidence>
<accession>A0AAE1BCG0</accession>
<keyword evidence="3" id="KW-1185">Reference proteome</keyword>
<evidence type="ECO:0000313" key="3">
    <source>
        <dbReference type="Proteomes" id="UP001283361"/>
    </source>
</evidence>
<feature type="compositionally biased region" description="Basic and acidic residues" evidence="1">
    <location>
        <begin position="29"/>
        <end position="46"/>
    </location>
</feature>
<evidence type="ECO:0000256" key="1">
    <source>
        <dbReference type="SAM" id="MobiDB-lite"/>
    </source>
</evidence>
<gene>
    <name evidence="2" type="ORF">RRG08_023305</name>
</gene>